<organism evidence="21 22">
    <name type="scientific">Halocaridina rubra</name>
    <name type="common">Hawaiian red shrimp</name>
    <dbReference type="NCBI Taxonomy" id="373956"/>
    <lineage>
        <taxon>Eukaryota</taxon>
        <taxon>Metazoa</taxon>
        <taxon>Ecdysozoa</taxon>
        <taxon>Arthropoda</taxon>
        <taxon>Crustacea</taxon>
        <taxon>Multicrustacea</taxon>
        <taxon>Malacostraca</taxon>
        <taxon>Eumalacostraca</taxon>
        <taxon>Eucarida</taxon>
        <taxon>Decapoda</taxon>
        <taxon>Pleocyemata</taxon>
        <taxon>Caridea</taxon>
        <taxon>Atyoidea</taxon>
        <taxon>Atyidae</taxon>
        <taxon>Halocaridina</taxon>
    </lineage>
</organism>
<dbReference type="GO" id="GO:0005737">
    <property type="term" value="C:cytoplasm"/>
    <property type="evidence" value="ECO:0007669"/>
    <property type="project" value="UniProtKB-SubCell"/>
</dbReference>
<dbReference type="Pfam" id="PF14681">
    <property type="entry name" value="UPRTase"/>
    <property type="match status" value="1"/>
</dbReference>
<evidence type="ECO:0000259" key="20">
    <source>
        <dbReference type="Pfam" id="PF14681"/>
    </source>
</evidence>
<dbReference type="GO" id="GO:0008655">
    <property type="term" value="P:pyrimidine-containing compound salvage"/>
    <property type="evidence" value="ECO:0007669"/>
    <property type="project" value="UniProtKB-ARBA"/>
</dbReference>
<keyword evidence="9 17" id="KW-0418">Kinase</keyword>
<evidence type="ECO:0000256" key="8">
    <source>
        <dbReference type="ARBA" id="ARBA00022741"/>
    </source>
</evidence>
<feature type="compositionally biased region" description="Low complexity" evidence="18">
    <location>
        <begin position="8"/>
        <end position="17"/>
    </location>
</feature>
<evidence type="ECO:0000256" key="14">
    <source>
        <dbReference type="ARBA" id="ARBA00048909"/>
    </source>
</evidence>
<evidence type="ECO:0000313" key="22">
    <source>
        <dbReference type="Proteomes" id="UP001381693"/>
    </source>
</evidence>
<evidence type="ECO:0000256" key="1">
    <source>
        <dbReference type="ARBA" id="ARBA00004123"/>
    </source>
</evidence>
<evidence type="ECO:0000313" key="21">
    <source>
        <dbReference type="EMBL" id="KAK7073406.1"/>
    </source>
</evidence>
<reference evidence="21 22" key="1">
    <citation type="submission" date="2023-11" db="EMBL/GenBank/DDBJ databases">
        <title>Halocaridina rubra genome assembly.</title>
        <authorList>
            <person name="Smith C."/>
        </authorList>
    </citation>
    <scope>NUCLEOTIDE SEQUENCE [LARGE SCALE GENOMIC DNA]</scope>
    <source>
        <strain evidence="21">EP-1</strain>
        <tissue evidence="21">Whole</tissue>
    </source>
</reference>
<dbReference type="InterPro" id="IPR000764">
    <property type="entry name" value="Uridine_kinase-like"/>
</dbReference>
<evidence type="ECO:0000256" key="16">
    <source>
        <dbReference type="ARBA" id="ARBA00065923"/>
    </source>
</evidence>
<dbReference type="SUPFAM" id="SSF52540">
    <property type="entry name" value="P-loop containing nucleoside triphosphate hydrolases"/>
    <property type="match status" value="1"/>
</dbReference>
<evidence type="ECO:0000256" key="5">
    <source>
        <dbReference type="ARBA" id="ARBA00022490"/>
    </source>
</evidence>
<comment type="pathway">
    <text evidence="3 17">Pyrimidine metabolism; UMP biosynthesis via salvage pathway; UMP from uridine: step 1/1.</text>
</comment>
<evidence type="ECO:0000256" key="15">
    <source>
        <dbReference type="ARBA" id="ARBA00056790"/>
    </source>
</evidence>
<feature type="region of interest" description="Disordered" evidence="18">
    <location>
        <begin position="1"/>
        <end position="93"/>
    </location>
</feature>
<dbReference type="GO" id="GO:0005524">
    <property type="term" value="F:ATP binding"/>
    <property type="evidence" value="ECO:0007669"/>
    <property type="project" value="UniProtKB-KW"/>
</dbReference>
<dbReference type="GO" id="GO:0005634">
    <property type="term" value="C:nucleus"/>
    <property type="evidence" value="ECO:0007669"/>
    <property type="project" value="UniProtKB-SubCell"/>
</dbReference>
<evidence type="ECO:0000256" key="18">
    <source>
        <dbReference type="SAM" id="MobiDB-lite"/>
    </source>
</evidence>
<protein>
    <recommendedName>
        <fullName evidence="17">Uridine kinase</fullName>
        <ecNumber evidence="17">2.7.1.48</ecNumber>
    </recommendedName>
</protein>
<dbReference type="InterPro" id="IPR029057">
    <property type="entry name" value="PRTase-like"/>
</dbReference>
<evidence type="ECO:0000256" key="10">
    <source>
        <dbReference type="ARBA" id="ARBA00022840"/>
    </source>
</evidence>
<feature type="domain" description="Phosphoribulokinase/uridine kinase" evidence="19">
    <location>
        <begin position="114"/>
        <end position="302"/>
    </location>
</feature>
<keyword evidence="6" id="KW-0597">Phosphoprotein</keyword>
<keyword evidence="7 17" id="KW-0808">Transferase</keyword>
<comment type="catalytic activity">
    <reaction evidence="14 17">
        <text>uridine + ATP = UMP + ADP + H(+)</text>
        <dbReference type="Rhea" id="RHEA:16825"/>
        <dbReference type="ChEBI" id="CHEBI:15378"/>
        <dbReference type="ChEBI" id="CHEBI:16704"/>
        <dbReference type="ChEBI" id="CHEBI:30616"/>
        <dbReference type="ChEBI" id="CHEBI:57865"/>
        <dbReference type="ChEBI" id="CHEBI:456216"/>
        <dbReference type="EC" id="2.7.1.48"/>
    </reaction>
</comment>
<keyword evidence="12" id="KW-0539">Nucleus</keyword>
<dbReference type="SUPFAM" id="SSF53271">
    <property type="entry name" value="PRTase-like"/>
    <property type="match status" value="1"/>
</dbReference>
<evidence type="ECO:0000256" key="17">
    <source>
        <dbReference type="RuleBase" id="RU003825"/>
    </source>
</evidence>
<dbReference type="PANTHER" id="PTHR10285">
    <property type="entry name" value="URIDINE KINASE"/>
    <property type="match status" value="1"/>
</dbReference>
<keyword evidence="10 17" id="KW-0067">ATP-binding</keyword>
<dbReference type="FunFam" id="3.40.50.2020:FF:000010">
    <property type="entry name" value="Uridine-cytidine kinase"/>
    <property type="match status" value="1"/>
</dbReference>
<gene>
    <name evidence="21" type="primary">UCKL1</name>
    <name evidence="21" type="ORF">SK128_011231</name>
</gene>
<dbReference type="Pfam" id="PF00485">
    <property type="entry name" value="PRK"/>
    <property type="match status" value="1"/>
</dbReference>
<dbReference type="CDD" id="cd02023">
    <property type="entry name" value="UMPK"/>
    <property type="match status" value="1"/>
</dbReference>
<keyword evidence="11" id="KW-0832">Ubl conjugation</keyword>
<dbReference type="InterPro" id="IPR027417">
    <property type="entry name" value="P-loop_NTPase"/>
</dbReference>
<comment type="catalytic activity">
    <reaction evidence="13 17">
        <text>cytidine + ATP = CMP + ADP + H(+)</text>
        <dbReference type="Rhea" id="RHEA:24674"/>
        <dbReference type="ChEBI" id="CHEBI:15378"/>
        <dbReference type="ChEBI" id="CHEBI:17562"/>
        <dbReference type="ChEBI" id="CHEBI:30616"/>
        <dbReference type="ChEBI" id="CHEBI:60377"/>
        <dbReference type="ChEBI" id="CHEBI:456216"/>
        <dbReference type="EC" id="2.7.1.48"/>
    </reaction>
</comment>
<dbReference type="AlphaFoldDB" id="A0AAN8WZM1"/>
<evidence type="ECO:0000256" key="4">
    <source>
        <dbReference type="ARBA" id="ARBA00005408"/>
    </source>
</evidence>
<comment type="subunit">
    <text evidence="16">Interacts with RNF19B.</text>
</comment>
<dbReference type="Gene3D" id="3.40.50.300">
    <property type="entry name" value="P-loop containing nucleotide triphosphate hydrolases"/>
    <property type="match status" value="1"/>
</dbReference>
<evidence type="ECO:0000256" key="12">
    <source>
        <dbReference type="ARBA" id="ARBA00023242"/>
    </source>
</evidence>
<evidence type="ECO:0000256" key="11">
    <source>
        <dbReference type="ARBA" id="ARBA00022843"/>
    </source>
</evidence>
<evidence type="ECO:0000256" key="13">
    <source>
        <dbReference type="ARBA" id="ARBA00047436"/>
    </source>
</evidence>
<comment type="function">
    <text evidence="15">May contribute to UTP accumulation needed for blast transformation and proliferation.</text>
</comment>
<feature type="compositionally biased region" description="Acidic residues" evidence="18">
    <location>
        <begin position="30"/>
        <end position="41"/>
    </location>
</feature>
<dbReference type="NCBIfam" id="TIGR00235">
    <property type="entry name" value="udk"/>
    <property type="match status" value="1"/>
</dbReference>
<dbReference type="NCBIfam" id="NF004018">
    <property type="entry name" value="PRK05480.1"/>
    <property type="match status" value="1"/>
</dbReference>
<evidence type="ECO:0000256" key="9">
    <source>
        <dbReference type="ARBA" id="ARBA00022777"/>
    </source>
</evidence>
<evidence type="ECO:0000259" key="19">
    <source>
        <dbReference type="Pfam" id="PF00485"/>
    </source>
</evidence>
<dbReference type="EC" id="2.7.1.48" evidence="17"/>
<comment type="similarity">
    <text evidence="4 17">Belongs to the uridine kinase family.</text>
</comment>
<dbReference type="GO" id="GO:0004849">
    <property type="term" value="F:uridine kinase activity"/>
    <property type="evidence" value="ECO:0007669"/>
    <property type="project" value="UniProtKB-EC"/>
</dbReference>
<proteinExistence type="inferred from homology"/>
<keyword evidence="8 17" id="KW-0547">Nucleotide-binding</keyword>
<evidence type="ECO:0000256" key="3">
    <source>
        <dbReference type="ARBA" id="ARBA00004690"/>
    </source>
</evidence>
<keyword evidence="5" id="KW-0963">Cytoplasm</keyword>
<keyword evidence="22" id="KW-1185">Reference proteome</keyword>
<feature type="domain" description="Phosphoribosyltransferase" evidence="20">
    <location>
        <begin position="342"/>
        <end position="546"/>
    </location>
</feature>
<comment type="subcellular location">
    <subcellularLocation>
        <location evidence="2">Cytoplasm</location>
    </subcellularLocation>
    <subcellularLocation>
        <location evidence="1">Nucleus</location>
    </subcellularLocation>
</comment>
<sequence>MSGRFKQDPPSSASSDSGGEDGSVLQMKEDEVDIDMAENEESQPTSPRPPSAGPQTNPTQAAVRSPRNRRQRTTSQSQTTRIREPILRGRRRTIYTAGRPPWYDCQGQLVEPFVIGVCGGSASGKTTVARKIIEELDVPWVTLLSLDSFYKVLTEKHHEEAARNEYNFDHPDAFDFELVVKTLSRLKEGKKVEVPIYNFVTHRRETKTKTMYGANVIIFEGILAFYSPEVLKLLDMKVFVDTDSDERLVRRLRRDIADRGRELDGVLKQYFKFVKPAFDYYIAPSMVHADIIVPRGGENEVAINLIAQNVMTQLQQRGFKLREKLAHANFGMSRPNSLHLLPSTPQIRGLHTFIRNKDTPRDEFIFYSKRLIRLVIEHALALLPFTDVIVETPQGVPYEGKRIATEKICGVSILRAGETMENALCEVLKDVRIGKILIQTNLDTGEPELYYLRLPKDIKDYHIFLMDATVATGAAAIMAIRVLLDHEVPEDHISLCSLLMTEQGVHNIAYAFPKVRIVTTAVDPCVNEKFYIVPGIGNFGDRYFGTEPSTDQ</sequence>
<dbReference type="PRINTS" id="PR00988">
    <property type="entry name" value="URIDINKINASE"/>
</dbReference>
<dbReference type="Proteomes" id="UP001381693">
    <property type="component" value="Unassembled WGS sequence"/>
</dbReference>
<dbReference type="FunFam" id="3.40.50.300:FF:000200">
    <property type="entry name" value="Uridine-cytidine kinase"/>
    <property type="match status" value="1"/>
</dbReference>
<dbReference type="Gene3D" id="3.40.50.2020">
    <property type="match status" value="1"/>
</dbReference>
<evidence type="ECO:0000256" key="6">
    <source>
        <dbReference type="ARBA" id="ARBA00022553"/>
    </source>
</evidence>
<dbReference type="NCBIfam" id="NF001097">
    <property type="entry name" value="PRK00129.1"/>
    <property type="match status" value="1"/>
</dbReference>
<accession>A0AAN8WZM1</accession>
<evidence type="ECO:0000256" key="2">
    <source>
        <dbReference type="ARBA" id="ARBA00004496"/>
    </source>
</evidence>
<feature type="compositionally biased region" description="Polar residues" evidence="18">
    <location>
        <begin position="53"/>
        <end position="62"/>
    </location>
</feature>
<comment type="pathway">
    <text evidence="17">Pyrimidine metabolism; CTP biosynthesis via salvage pathway; CTP from cytidine: step 1/3.</text>
</comment>
<dbReference type="InterPro" id="IPR006083">
    <property type="entry name" value="PRK/URK"/>
</dbReference>
<evidence type="ECO:0000256" key="7">
    <source>
        <dbReference type="ARBA" id="ARBA00022679"/>
    </source>
</evidence>
<name>A0AAN8WZM1_HALRR</name>
<comment type="caution">
    <text evidence="21">The sequence shown here is derived from an EMBL/GenBank/DDBJ whole genome shotgun (WGS) entry which is preliminary data.</text>
</comment>
<dbReference type="EMBL" id="JAXCGZ010013208">
    <property type="protein sequence ID" value="KAK7073406.1"/>
    <property type="molecule type" value="Genomic_DNA"/>
</dbReference>
<dbReference type="CDD" id="cd06223">
    <property type="entry name" value="PRTases_typeI"/>
    <property type="match status" value="1"/>
</dbReference>
<dbReference type="InterPro" id="IPR000836">
    <property type="entry name" value="PRTase_dom"/>
</dbReference>